<organism evidence="2 3">
    <name type="scientific">Brassica napus</name>
    <name type="common">Rape</name>
    <dbReference type="NCBI Taxonomy" id="3708"/>
    <lineage>
        <taxon>Eukaryota</taxon>
        <taxon>Viridiplantae</taxon>
        <taxon>Streptophyta</taxon>
        <taxon>Embryophyta</taxon>
        <taxon>Tracheophyta</taxon>
        <taxon>Spermatophyta</taxon>
        <taxon>Magnoliopsida</taxon>
        <taxon>eudicotyledons</taxon>
        <taxon>Gunneridae</taxon>
        <taxon>Pentapetalae</taxon>
        <taxon>rosids</taxon>
        <taxon>malvids</taxon>
        <taxon>Brassicales</taxon>
        <taxon>Brassicaceae</taxon>
        <taxon>Brassiceae</taxon>
        <taxon>Brassica</taxon>
    </lineage>
</organism>
<comment type="caution">
    <text evidence="2">The sequence shown here is derived from an EMBL/GenBank/DDBJ whole genome shotgun (WGS) entry which is preliminary data.</text>
</comment>
<protein>
    <submittedName>
        <fullName evidence="2">Uncharacterized protein</fullName>
    </submittedName>
</protein>
<proteinExistence type="predicted"/>
<evidence type="ECO:0000256" key="1">
    <source>
        <dbReference type="SAM" id="SignalP"/>
    </source>
</evidence>
<accession>A0ABQ7X5N3</accession>
<feature type="chain" id="PRO_5045439931" evidence="1">
    <location>
        <begin position="17"/>
        <end position="91"/>
    </location>
</feature>
<gene>
    <name evidence="2" type="ORF">HID58_094920</name>
</gene>
<dbReference type="EMBL" id="JAGKQM010001825">
    <property type="protein sequence ID" value="KAH0851207.1"/>
    <property type="molecule type" value="Genomic_DNA"/>
</dbReference>
<keyword evidence="3" id="KW-1185">Reference proteome</keyword>
<sequence>MMYVLVSLILFGFASSQKLAKDEVDVLRAVAKVLHRNNWDFSVDPCDVSSTVGGWRTPDAGKDFTNNVTCDCSSSVWHVTSMCVTLSLYSL</sequence>
<feature type="signal peptide" evidence="1">
    <location>
        <begin position="1"/>
        <end position="16"/>
    </location>
</feature>
<reference evidence="2 3" key="1">
    <citation type="submission" date="2021-05" db="EMBL/GenBank/DDBJ databases">
        <title>Genome Assembly of Synthetic Allotetraploid Brassica napus Reveals Homoeologous Exchanges between Subgenomes.</title>
        <authorList>
            <person name="Davis J.T."/>
        </authorList>
    </citation>
    <scope>NUCLEOTIDE SEQUENCE [LARGE SCALE GENOMIC DNA]</scope>
    <source>
        <strain evidence="3">cv. Da-Ae</strain>
        <tissue evidence="2">Seedling</tissue>
    </source>
</reference>
<evidence type="ECO:0000313" key="2">
    <source>
        <dbReference type="EMBL" id="KAH0851207.1"/>
    </source>
</evidence>
<dbReference type="Proteomes" id="UP000824890">
    <property type="component" value="Unassembled WGS sequence"/>
</dbReference>
<evidence type="ECO:0000313" key="3">
    <source>
        <dbReference type="Proteomes" id="UP000824890"/>
    </source>
</evidence>
<name>A0ABQ7X5N3_BRANA</name>
<keyword evidence="1" id="KW-0732">Signal</keyword>